<name>A0A8K0HYB7_COCNU</name>
<organism evidence="1 2">
    <name type="scientific">Cocos nucifera</name>
    <name type="common">Coconut palm</name>
    <dbReference type="NCBI Taxonomy" id="13894"/>
    <lineage>
        <taxon>Eukaryota</taxon>
        <taxon>Viridiplantae</taxon>
        <taxon>Streptophyta</taxon>
        <taxon>Embryophyta</taxon>
        <taxon>Tracheophyta</taxon>
        <taxon>Spermatophyta</taxon>
        <taxon>Magnoliopsida</taxon>
        <taxon>Liliopsida</taxon>
        <taxon>Arecaceae</taxon>
        <taxon>Arecoideae</taxon>
        <taxon>Cocoseae</taxon>
        <taxon>Attaleinae</taxon>
        <taxon>Cocos</taxon>
    </lineage>
</organism>
<evidence type="ECO:0000313" key="1">
    <source>
        <dbReference type="EMBL" id="KAG1330541.1"/>
    </source>
</evidence>
<comment type="caution">
    <text evidence="1">The sequence shown here is derived from an EMBL/GenBank/DDBJ whole genome shotgun (WGS) entry which is preliminary data.</text>
</comment>
<accession>A0A8K0HYB7</accession>
<sequence>MKPSRGSFRKRAEQCSAQVKSSSFFHQDKFGQKFGASKGRTKFSRGMKFGISRENRRNLQVLQLGVQRIAPWVATDCSEFFSDAFRALPPKKGWIRMTRVSFNQDYGGSLSALQMARAGMPYIQYAKWLLLKFKSRSKGQKHVIFLHFFQDTVTGTAKNKEKRKARGNSTVMFKDCTRTIQLQFNAEEISLKATN</sequence>
<reference evidence="1" key="2">
    <citation type="submission" date="2019-07" db="EMBL/GenBank/DDBJ databases">
        <authorList>
            <person name="Yang Y."/>
            <person name="Bocs S."/>
            <person name="Baudouin L."/>
        </authorList>
    </citation>
    <scope>NUCLEOTIDE SEQUENCE</scope>
    <source>
        <tissue evidence="1">Spear leaf of Hainan Tall coconut</tissue>
    </source>
</reference>
<dbReference type="Proteomes" id="UP000797356">
    <property type="component" value="Chromosome 2"/>
</dbReference>
<protein>
    <submittedName>
        <fullName evidence="1">Uncharacterized protein</fullName>
    </submittedName>
</protein>
<reference evidence="1" key="1">
    <citation type="journal article" date="2017" name="Gigascience">
        <title>The genome draft of coconut (Cocos nucifera).</title>
        <authorList>
            <person name="Xiao Y."/>
            <person name="Xu P."/>
            <person name="Fan H."/>
            <person name="Baudouin L."/>
            <person name="Xia W."/>
            <person name="Bocs S."/>
            <person name="Xu J."/>
            <person name="Li Q."/>
            <person name="Guo A."/>
            <person name="Zhou L."/>
            <person name="Li J."/>
            <person name="Wu Y."/>
            <person name="Ma Z."/>
            <person name="Armero A."/>
            <person name="Issali A.E."/>
            <person name="Liu N."/>
            <person name="Peng M."/>
            <person name="Yang Y."/>
        </authorList>
    </citation>
    <scope>NUCLEOTIDE SEQUENCE</scope>
    <source>
        <tissue evidence="1">Spear leaf of Hainan Tall coconut</tissue>
    </source>
</reference>
<evidence type="ECO:0000313" key="2">
    <source>
        <dbReference type="Proteomes" id="UP000797356"/>
    </source>
</evidence>
<dbReference type="EMBL" id="CM017873">
    <property type="protein sequence ID" value="KAG1330541.1"/>
    <property type="molecule type" value="Genomic_DNA"/>
</dbReference>
<gene>
    <name evidence="1" type="ORF">COCNU_02G005090</name>
</gene>
<dbReference type="AlphaFoldDB" id="A0A8K0HYB7"/>
<proteinExistence type="predicted"/>
<keyword evidence="2" id="KW-1185">Reference proteome</keyword>